<proteinExistence type="predicted"/>
<gene>
    <name evidence="1" type="ORF">HPB47_024467</name>
</gene>
<evidence type="ECO:0000313" key="2">
    <source>
        <dbReference type="Proteomes" id="UP000805193"/>
    </source>
</evidence>
<comment type="caution">
    <text evidence="1">The sequence shown here is derived from an EMBL/GenBank/DDBJ whole genome shotgun (WGS) entry which is preliminary data.</text>
</comment>
<protein>
    <submittedName>
        <fullName evidence="1">Uncharacterized protein</fullName>
    </submittedName>
</protein>
<name>A0AC60Q661_IXOPE</name>
<dbReference type="Proteomes" id="UP000805193">
    <property type="component" value="Unassembled WGS sequence"/>
</dbReference>
<sequence>MILAGPYQDSRLREAGAEVAYCPTSGAPKGANVPHPGLNHSTIRMPFSPDTGKPCTARRARPIPNGSGSVVTSLNKHLLMQVIPASVRSVNFRPNFVFGEFIDQLNLLTSYDRGGAAVERERSEGLLGGAAVRPRSFPPYDSVGSRGTSVRPSGTRRHTRRDPVAPWVLLLDGAFPAVHAHEALVPHPNTAIPAAAPAGPRPWGLGPDADEGVNVARRPPGTPTRGDVRRQGQAAAGVPLRTWDCALGAPQSNVRSILPASLDDGGIAALFFPG</sequence>
<reference evidence="1 2" key="1">
    <citation type="journal article" date="2020" name="Cell">
        <title>Large-Scale Comparative Analyses of Tick Genomes Elucidate Their Genetic Diversity and Vector Capacities.</title>
        <authorList>
            <consortium name="Tick Genome and Microbiome Consortium (TIGMIC)"/>
            <person name="Jia N."/>
            <person name="Wang J."/>
            <person name="Shi W."/>
            <person name="Du L."/>
            <person name="Sun Y."/>
            <person name="Zhan W."/>
            <person name="Jiang J.F."/>
            <person name="Wang Q."/>
            <person name="Zhang B."/>
            <person name="Ji P."/>
            <person name="Bell-Sakyi L."/>
            <person name="Cui X.M."/>
            <person name="Yuan T.T."/>
            <person name="Jiang B.G."/>
            <person name="Yang W.F."/>
            <person name="Lam T.T."/>
            <person name="Chang Q.C."/>
            <person name="Ding S.J."/>
            <person name="Wang X.J."/>
            <person name="Zhu J.G."/>
            <person name="Ruan X.D."/>
            <person name="Zhao L."/>
            <person name="Wei J.T."/>
            <person name="Ye R.Z."/>
            <person name="Que T.C."/>
            <person name="Du C.H."/>
            <person name="Zhou Y.H."/>
            <person name="Cheng J.X."/>
            <person name="Dai P.F."/>
            <person name="Guo W.B."/>
            <person name="Han X.H."/>
            <person name="Huang E.J."/>
            <person name="Li L.F."/>
            <person name="Wei W."/>
            <person name="Gao Y.C."/>
            <person name="Liu J.Z."/>
            <person name="Shao H.Z."/>
            <person name="Wang X."/>
            <person name="Wang C.C."/>
            <person name="Yang T.C."/>
            <person name="Huo Q.B."/>
            <person name="Li W."/>
            <person name="Chen H.Y."/>
            <person name="Chen S.E."/>
            <person name="Zhou L.G."/>
            <person name="Ni X.B."/>
            <person name="Tian J.H."/>
            <person name="Sheng Y."/>
            <person name="Liu T."/>
            <person name="Pan Y.S."/>
            <person name="Xia L.Y."/>
            <person name="Li J."/>
            <person name="Zhao F."/>
            <person name="Cao W.C."/>
        </authorList>
    </citation>
    <scope>NUCLEOTIDE SEQUENCE [LARGE SCALE GENOMIC DNA]</scope>
    <source>
        <strain evidence="1">Iper-2018</strain>
    </source>
</reference>
<accession>A0AC60Q661</accession>
<dbReference type="EMBL" id="JABSTQ010009510">
    <property type="protein sequence ID" value="KAG0428544.1"/>
    <property type="molecule type" value="Genomic_DNA"/>
</dbReference>
<keyword evidence="2" id="KW-1185">Reference proteome</keyword>
<organism evidence="1 2">
    <name type="scientific">Ixodes persulcatus</name>
    <name type="common">Taiga tick</name>
    <dbReference type="NCBI Taxonomy" id="34615"/>
    <lineage>
        <taxon>Eukaryota</taxon>
        <taxon>Metazoa</taxon>
        <taxon>Ecdysozoa</taxon>
        <taxon>Arthropoda</taxon>
        <taxon>Chelicerata</taxon>
        <taxon>Arachnida</taxon>
        <taxon>Acari</taxon>
        <taxon>Parasitiformes</taxon>
        <taxon>Ixodida</taxon>
        <taxon>Ixodoidea</taxon>
        <taxon>Ixodidae</taxon>
        <taxon>Ixodinae</taxon>
        <taxon>Ixodes</taxon>
    </lineage>
</organism>
<evidence type="ECO:0000313" key="1">
    <source>
        <dbReference type="EMBL" id="KAG0428544.1"/>
    </source>
</evidence>